<evidence type="ECO:0000313" key="1">
    <source>
        <dbReference type="EMBL" id="OSJ37108.1"/>
    </source>
</evidence>
<proteinExistence type="predicted"/>
<dbReference type="AlphaFoldDB" id="A0A1Y2JZ46"/>
<protein>
    <submittedName>
        <fullName evidence="1">Uncharacterized protein</fullName>
    </submittedName>
</protein>
<comment type="caution">
    <text evidence="1">The sequence shown here is derived from an EMBL/GenBank/DDBJ whole genome shotgun (WGS) entry which is preliminary data.</text>
</comment>
<dbReference type="EMBL" id="NAFL01000133">
    <property type="protein sequence ID" value="OSJ37108.1"/>
    <property type="molecule type" value="Genomic_DNA"/>
</dbReference>
<name>A0A1Y2JZ46_BRAJP</name>
<gene>
    <name evidence="1" type="ORF">BSZ19_00855</name>
</gene>
<organism evidence="1 2">
    <name type="scientific">Bradyrhizobium japonicum</name>
    <dbReference type="NCBI Taxonomy" id="375"/>
    <lineage>
        <taxon>Bacteria</taxon>
        <taxon>Pseudomonadati</taxon>
        <taxon>Pseudomonadota</taxon>
        <taxon>Alphaproteobacteria</taxon>
        <taxon>Hyphomicrobiales</taxon>
        <taxon>Nitrobacteraceae</taxon>
        <taxon>Bradyrhizobium</taxon>
    </lineage>
</organism>
<evidence type="ECO:0000313" key="2">
    <source>
        <dbReference type="Proteomes" id="UP000193335"/>
    </source>
</evidence>
<accession>A0A1Y2JZ46</accession>
<dbReference type="Proteomes" id="UP000193335">
    <property type="component" value="Unassembled WGS sequence"/>
</dbReference>
<reference evidence="1 2" key="1">
    <citation type="submission" date="2017-03" db="EMBL/GenBank/DDBJ databases">
        <title>Whole genome sequences of fourteen strains of Bradyrhizobium canariense and one strain of Bradyrhizobium japonicum isolated from Lupinus (Papilionoideae: Genisteae) species in Algeria.</title>
        <authorList>
            <person name="Crovadore J."/>
            <person name="Chekireb D."/>
            <person name="Brachmann A."/>
            <person name="Chablais R."/>
            <person name="Cochard B."/>
            <person name="Lefort F."/>
        </authorList>
    </citation>
    <scope>NUCLEOTIDE SEQUENCE [LARGE SCALE GENOMIC DNA]</scope>
    <source>
        <strain evidence="1 2">UBMA197</strain>
    </source>
</reference>
<sequence>MALRNLANQRQILGVQDARGRRGKCSAQPKLVHNMMDSARGLTVRVFECQCGERTWTKDQE</sequence>